<evidence type="ECO:0000259" key="2">
    <source>
        <dbReference type="PROSITE" id="PS50106"/>
    </source>
</evidence>
<evidence type="ECO:0000256" key="1">
    <source>
        <dbReference type="SAM" id="MobiDB-lite"/>
    </source>
</evidence>
<dbReference type="VEuPathDB" id="VectorBase:AMAM020266"/>
<sequence>LYKQLSRSIGNIVDTIESRSSPSLSQRSIPYREKKNPLGSTRLSCYQPISLEQARPSEQEEQEDQTGRKHGVTPVDSSSATLRVQKVRHPLYKSVDDLIFLGTTGDVIVPGTSSSSKSSEVTTELQQSTVHRLASQATITTTTPDTRRNHQHHLKRAITLDVEHSGSGGPSPNPTNTDRRLSFPQSTIERDALTAAGSPSEASDPASELPKNDQEVTTNMITMDPADHDETYGFAQMRSTLGPIETAYRLRLEALKQETANGADTTTSSSTSATFKTPKKKDNFTNKIRAMSDRTQKLFSRIYSTNSGGGTSGAQKGYHLSATKSLKKSTGKLSEASRRSVSYGALPGLADFQKSGGGGVSKEHRSNDDYEDVEKQPQDTGSSSVKQQQQHPIDDLDSELLVGGGTVIAIGGGSSSTGHTDAEDGDSGILVNESGASSILETDDVFHEQHGIPRIPHIPTKVLNGNGAEATEFKLVTIRLDEQMDMVAEAGPDDGIGLGIIISPIATTEGELSNRYKVAHVLPGGLVCREGSIKPNDEIVNILGKRLRGLSMRQVQELLNSCARRGTGRTSIDLVICRSRANGIDHQDDDNDHNHHQQQQRPPSVNRRLFRNSRKISLDSYLEDERPDQGSGSETGSEQDTTNYTSIAIKIDGNKYNTLGTPRRSKQPLSMVYKQQQSQQSQQPQPPSINTVVTCDGIPATEVDSQPPSLDCAKRRSFTKNVTPTQLSNSSSKVVRRSLVGKQSTGNPSQPVTTARSTMNLCDDEKLELHASTSDDAETSSGTSSLELDKSTASNFCTLPRRPKSSALCSFHTVTFEKGPGKKSLGFTIVGGRDSPRGALGIFIKSILPTGQAAEDGRLRAGDEVLAVNGQVCHDLTHLEAVKMFKSIKTGEIVLQLCRRNKSAHRSMDIDANAC</sequence>
<feature type="compositionally biased region" description="Low complexity" evidence="1">
    <location>
        <begin position="18"/>
        <end position="28"/>
    </location>
</feature>
<dbReference type="SMART" id="SM00228">
    <property type="entry name" value="PDZ"/>
    <property type="match status" value="2"/>
</dbReference>
<evidence type="ECO:0000313" key="3">
    <source>
        <dbReference type="EnsemblMetazoa" id="AMAM020266-PA"/>
    </source>
</evidence>
<protein>
    <recommendedName>
        <fullName evidence="2">PDZ domain-containing protein</fullName>
    </recommendedName>
</protein>
<feature type="region of interest" description="Disordered" evidence="1">
    <location>
        <begin position="259"/>
        <end position="288"/>
    </location>
</feature>
<feature type="region of interest" description="Disordered" evidence="1">
    <location>
        <begin position="193"/>
        <end position="212"/>
    </location>
</feature>
<dbReference type="PANTHER" id="PTHR11324">
    <property type="entry name" value="IL16-RELATED"/>
    <property type="match status" value="1"/>
</dbReference>
<reference evidence="4" key="1">
    <citation type="submission" date="2013-09" db="EMBL/GenBank/DDBJ databases">
        <title>The Genome Sequence of Anopheles maculatus species B.</title>
        <authorList>
            <consortium name="The Broad Institute Genomics Platform"/>
            <person name="Neafsey D.E."/>
            <person name="Besansky N."/>
            <person name="Howell P."/>
            <person name="Walton C."/>
            <person name="Young S.K."/>
            <person name="Zeng Q."/>
            <person name="Gargeya S."/>
            <person name="Fitzgerald M."/>
            <person name="Haas B."/>
            <person name="Abouelleil A."/>
            <person name="Allen A.W."/>
            <person name="Alvarado L."/>
            <person name="Arachchi H.M."/>
            <person name="Berlin A.M."/>
            <person name="Chapman S.B."/>
            <person name="Gainer-Dewar J."/>
            <person name="Goldberg J."/>
            <person name="Griggs A."/>
            <person name="Gujja S."/>
            <person name="Hansen M."/>
            <person name="Howarth C."/>
            <person name="Imamovic A."/>
            <person name="Ireland A."/>
            <person name="Larimer J."/>
            <person name="McCowan C."/>
            <person name="Murphy C."/>
            <person name="Pearson M."/>
            <person name="Poon T.W."/>
            <person name="Priest M."/>
            <person name="Roberts A."/>
            <person name="Saif S."/>
            <person name="Shea T."/>
            <person name="Sisk P."/>
            <person name="Sykes S."/>
            <person name="Wortman J."/>
            <person name="Nusbaum C."/>
            <person name="Birren B."/>
        </authorList>
    </citation>
    <scope>NUCLEOTIDE SEQUENCE [LARGE SCALE GENOMIC DNA]</scope>
    <source>
        <strain evidence="4">maculatus3</strain>
    </source>
</reference>
<proteinExistence type="predicted"/>
<feature type="region of interest" description="Disordered" evidence="1">
    <location>
        <begin position="721"/>
        <end position="756"/>
    </location>
</feature>
<dbReference type="CDD" id="cd06759">
    <property type="entry name" value="PDZ3_PDZD2-PDZ1_hPro-IL-16-like"/>
    <property type="match status" value="1"/>
</dbReference>
<feature type="compositionally biased region" description="Polar residues" evidence="1">
    <location>
        <begin position="378"/>
        <end position="391"/>
    </location>
</feature>
<dbReference type="Pfam" id="PF00595">
    <property type="entry name" value="PDZ"/>
    <property type="match status" value="1"/>
</dbReference>
<reference evidence="3" key="2">
    <citation type="submission" date="2020-05" db="UniProtKB">
        <authorList>
            <consortium name="EnsemblMetazoa"/>
        </authorList>
    </citation>
    <scope>IDENTIFICATION</scope>
    <source>
        <strain evidence="3">maculatus3</strain>
    </source>
</reference>
<feature type="compositionally biased region" description="Polar residues" evidence="1">
    <location>
        <begin position="721"/>
        <end position="733"/>
    </location>
</feature>
<feature type="compositionally biased region" description="Polar residues" evidence="1">
    <location>
        <begin position="120"/>
        <end position="130"/>
    </location>
</feature>
<accession>A0A182T5W4</accession>
<dbReference type="EnsemblMetazoa" id="AMAM020266-RA">
    <property type="protein sequence ID" value="AMAM020266-PA"/>
    <property type="gene ID" value="AMAM020266"/>
</dbReference>
<dbReference type="InterPro" id="IPR001478">
    <property type="entry name" value="PDZ"/>
</dbReference>
<dbReference type="AlphaFoldDB" id="A0A182T5W4"/>
<dbReference type="Gene3D" id="2.30.42.10">
    <property type="match status" value="2"/>
</dbReference>
<feature type="region of interest" description="Disordered" evidence="1">
    <location>
        <begin position="585"/>
        <end position="691"/>
    </location>
</feature>
<dbReference type="PROSITE" id="PS50106">
    <property type="entry name" value="PDZ"/>
    <property type="match status" value="2"/>
</dbReference>
<feature type="compositionally biased region" description="Polar residues" evidence="1">
    <location>
        <begin position="741"/>
        <end position="756"/>
    </location>
</feature>
<dbReference type="PANTHER" id="PTHR11324:SF16">
    <property type="entry name" value="PDZ DOMAIN-CONTAINING PROTEIN 2"/>
    <property type="match status" value="1"/>
</dbReference>
<feature type="compositionally biased region" description="Polar residues" evidence="1">
    <location>
        <begin position="630"/>
        <end position="646"/>
    </location>
</feature>
<feature type="compositionally biased region" description="Low complexity" evidence="1">
    <location>
        <begin position="265"/>
        <end position="276"/>
    </location>
</feature>
<dbReference type="SUPFAM" id="SSF50156">
    <property type="entry name" value="PDZ domain-like"/>
    <property type="match status" value="2"/>
</dbReference>
<feature type="region of interest" description="Disordered" evidence="1">
    <location>
        <begin position="18"/>
        <end position="81"/>
    </location>
</feature>
<feature type="region of interest" description="Disordered" evidence="1">
    <location>
        <begin position="110"/>
        <end position="181"/>
    </location>
</feature>
<feature type="domain" description="PDZ" evidence="2">
    <location>
        <begin position="486"/>
        <end position="561"/>
    </location>
</feature>
<dbReference type="Proteomes" id="UP000075901">
    <property type="component" value="Unassembled WGS sequence"/>
</dbReference>
<organism evidence="3 4">
    <name type="scientific">Anopheles maculatus</name>
    <dbReference type="NCBI Taxonomy" id="74869"/>
    <lineage>
        <taxon>Eukaryota</taxon>
        <taxon>Metazoa</taxon>
        <taxon>Ecdysozoa</taxon>
        <taxon>Arthropoda</taxon>
        <taxon>Hexapoda</taxon>
        <taxon>Insecta</taxon>
        <taxon>Pterygota</taxon>
        <taxon>Neoptera</taxon>
        <taxon>Endopterygota</taxon>
        <taxon>Diptera</taxon>
        <taxon>Nematocera</taxon>
        <taxon>Culicoidea</taxon>
        <taxon>Culicidae</taxon>
        <taxon>Anophelinae</taxon>
        <taxon>Anopheles</taxon>
        <taxon>Anopheles maculatus group</taxon>
    </lineage>
</organism>
<evidence type="ECO:0000313" key="4">
    <source>
        <dbReference type="Proteomes" id="UP000075901"/>
    </source>
</evidence>
<dbReference type="InterPro" id="IPR036034">
    <property type="entry name" value="PDZ_sf"/>
</dbReference>
<feature type="compositionally biased region" description="Basic and acidic residues" evidence="1">
    <location>
        <begin position="361"/>
        <end position="377"/>
    </location>
</feature>
<feature type="domain" description="PDZ" evidence="2">
    <location>
        <begin position="813"/>
        <end position="887"/>
    </location>
</feature>
<name>A0A182T5W4_9DIPT</name>
<keyword evidence="4" id="KW-1185">Reference proteome</keyword>
<feature type="region of interest" description="Disordered" evidence="1">
    <location>
        <begin position="347"/>
        <end position="392"/>
    </location>
</feature>